<gene>
    <name evidence="1" type="ORF">MILVUS5_LOCUS6956</name>
</gene>
<organism evidence="1 2">
    <name type="scientific">Trifolium pratense</name>
    <name type="common">Red clover</name>
    <dbReference type="NCBI Taxonomy" id="57577"/>
    <lineage>
        <taxon>Eukaryota</taxon>
        <taxon>Viridiplantae</taxon>
        <taxon>Streptophyta</taxon>
        <taxon>Embryophyta</taxon>
        <taxon>Tracheophyta</taxon>
        <taxon>Spermatophyta</taxon>
        <taxon>Magnoliopsida</taxon>
        <taxon>eudicotyledons</taxon>
        <taxon>Gunneridae</taxon>
        <taxon>Pentapetalae</taxon>
        <taxon>rosids</taxon>
        <taxon>fabids</taxon>
        <taxon>Fabales</taxon>
        <taxon>Fabaceae</taxon>
        <taxon>Papilionoideae</taxon>
        <taxon>50 kb inversion clade</taxon>
        <taxon>NPAAA clade</taxon>
        <taxon>Hologalegina</taxon>
        <taxon>IRL clade</taxon>
        <taxon>Trifolieae</taxon>
        <taxon>Trifolium</taxon>
    </lineage>
</organism>
<evidence type="ECO:0000313" key="2">
    <source>
        <dbReference type="Proteomes" id="UP001177021"/>
    </source>
</evidence>
<evidence type="ECO:0000313" key="1">
    <source>
        <dbReference type="EMBL" id="CAJ2636462.1"/>
    </source>
</evidence>
<accession>A0ACB0IXT4</accession>
<dbReference type="EMBL" id="CASHSV030000002">
    <property type="protein sequence ID" value="CAJ2636462.1"/>
    <property type="molecule type" value="Genomic_DNA"/>
</dbReference>
<proteinExistence type="predicted"/>
<dbReference type="Proteomes" id="UP001177021">
    <property type="component" value="Unassembled WGS sequence"/>
</dbReference>
<name>A0ACB0IXT4_TRIPR</name>
<protein>
    <submittedName>
        <fullName evidence="1">Uncharacterized protein</fullName>
    </submittedName>
</protein>
<keyword evidence="2" id="KW-1185">Reference proteome</keyword>
<sequence length="320" mass="36790">MQKNTSNIEILRVQSLSILCTSRPFHDFSGFSHPKDRIDSHCNTKQQSNNNVLFDVDGFAPIQDKIDQHFCSTKQQTNHDSFCGFDDSAPVQDKLDPYCSTKKQISDIDEENIEKEEFSFTCGEVQGMHIYADEIFENGKIRSILHNFDQYVLLFPTPNNDGSLLRLPLKKIFLTKSINPLSMLGGISKELQNVSLQNTTMVEMKVSGECYEKNNSTGSSNLWKFRQNIHLRSNSDNMDSLVLMNPTVPKKSRKTKVDNIIVKKRKDEKPKVALSAYEKFYVTNKTKKDSNKRKTFLPYKHQLFSLFTNKNGLSRNLHPF</sequence>
<reference evidence="1" key="1">
    <citation type="submission" date="2023-10" db="EMBL/GenBank/DDBJ databases">
        <authorList>
            <person name="Rodriguez Cubillos JULIANA M."/>
            <person name="De Vega J."/>
        </authorList>
    </citation>
    <scope>NUCLEOTIDE SEQUENCE</scope>
</reference>
<comment type="caution">
    <text evidence="1">The sequence shown here is derived from an EMBL/GenBank/DDBJ whole genome shotgun (WGS) entry which is preliminary data.</text>
</comment>